<keyword evidence="2" id="KW-1185">Reference proteome</keyword>
<evidence type="ECO:0000313" key="1">
    <source>
        <dbReference type="EMBL" id="SDO25390.1"/>
    </source>
</evidence>
<dbReference type="EMBL" id="FNJB01000002">
    <property type="protein sequence ID" value="SDO25390.1"/>
    <property type="molecule type" value="Genomic_DNA"/>
</dbReference>
<proteinExistence type="predicted"/>
<reference evidence="2" key="1">
    <citation type="submission" date="2016-10" db="EMBL/GenBank/DDBJ databases">
        <authorList>
            <person name="Varghese N."/>
            <person name="Submissions S."/>
        </authorList>
    </citation>
    <scope>NUCLEOTIDE SEQUENCE [LARGE SCALE GENOMIC DNA]</scope>
    <source>
        <strain evidence="2">IBRC-M 10655</strain>
    </source>
</reference>
<evidence type="ECO:0000313" key="2">
    <source>
        <dbReference type="Proteomes" id="UP000199651"/>
    </source>
</evidence>
<organism evidence="1 2">
    <name type="scientific">Actinokineospora alba</name>
    <dbReference type="NCBI Taxonomy" id="504798"/>
    <lineage>
        <taxon>Bacteria</taxon>
        <taxon>Bacillati</taxon>
        <taxon>Actinomycetota</taxon>
        <taxon>Actinomycetes</taxon>
        <taxon>Pseudonocardiales</taxon>
        <taxon>Pseudonocardiaceae</taxon>
        <taxon>Actinokineospora</taxon>
    </lineage>
</organism>
<name>A0A1H0I2L4_9PSEU</name>
<dbReference type="Proteomes" id="UP000199651">
    <property type="component" value="Unassembled WGS sequence"/>
</dbReference>
<accession>A0A1H0I2L4</accession>
<protein>
    <submittedName>
        <fullName evidence="1">Uncharacterized protein</fullName>
    </submittedName>
</protein>
<dbReference type="AlphaFoldDB" id="A0A1H0I2L4"/>
<gene>
    <name evidence="1" type="ORF">SAMN05192558_102366</name>
</gene>
<sequence length="68" mass="7794">MVGYSNDIDWLDSAAFECLLLDRLTRGNRTDGMFNQLHNDHGQMAERLGLVAATRTTVYRAPRRTRPK</sequence>